<dbReference type="EMBL" id="FOYD01000019">
    <property type="protein sequence ID" value="SFQ89721.1"/>
    <property type="molecule type" value="Genomic_DNA"/>
</dbReference>
<dbReference type="AlphaFoldDB" id="A0A1I6C996"/>
<proteinExistence type="predicted"/>
<reference evidence="1 2" key="1">
    <citation type="submission" date="2016-10" db="EMBL/GenBank/DDBJ databases">
        <authorList>
            <person name="de Groot N.N."/>
        </authorList>
    </citation>
    <scope>NUCLEOTIDE SEQUENCE [LARGE SCALE GENOMIC DNA]</scope>
    <source>
        <strain evidence="1 2">JCM 18415</strain>
    </source>
</reference>
<dbReference type="Proteomes" id="UP000242815">
    <property type="component" value="Unassembled WGS sequence"/>
</dbReference>
<evidence type="ECO:0000313" key="1">
    <source>
        <dbReference type="EMBL" id="SFQ89721.1"/>
    </source>
</evidence>
<evidence type="ECO:0000313" key="2">
    <source>
        <dbReference type="Proteomes" id="UP000242815"/>
    </source>
</evidence>
<name>A0A1I6C996_9GAMM</name>
<accession>A0A1I6C996</accession>
<dbReference type="RefSeq" id="WP_090541313.1">
    <property type="nucleotide sequence ID" value="NZ_FOYD01000019.1"/>
</dbReference>
<dbReference type="OrthoDB" id="6168720at2"/>
<protein>
    <submittedName>
        <fullName evidence="1">Uncharacterized protein</fullName>
    </submittedName>
</protein>
<organism evidence="1 2">
    <name type="scientific">Halopseudomonas formosensis</name>
    <dbReference type="NCBI Taxonomy" id="1002526"/>
    <lineage>
        <taxon>Bacteria</taxon>
        <taxon>Pseudomonadati</taxon>
        <taxon>Pseudomonadota</taxon>
        <taxon>Gammaproteobacteria</taxon>
        <taxon>Pseudomonadales</taxon>
        <taxon>Pseudomonadaceae</taxon>
        <taxon>Halopseudomonas</taxon>
    </lineage>
</organism>
<gene>
    <name evidence="1" type="ORF">SAMN05216578_11913</name>
</gene>
<sequence length="100" mass="11385">MKIRGRIEAETVTDVLCDVCDSSTLHESGGLQYGCLEARWGYGAKHDGERYEVHLCESCFFKTIAYLKQERRIENVFDDHATNSNECLGLIAKNEFFGDE</sequence>